<accession>A0ABM1STV6</accession>
<protein>
    <submittedName>
        <fullName evidence="2">Uncharacterized protein LOC111086841 isoform X1</fullName>
    </submittedName>
</protein>
<proteinExistence type="predicted"/>
<dbReference type="Proteomes" id="UP000694941">
    <property type="component" value="Unplaced"/>
</dbReference>
<dbReference type="GeneID" id="111086841"/>
<organism evidence="1 2">
    <name type="scientific">Limulus polyphemus</name>
    <name type="common">Atlantic horseshoe crab</name>
    <dbReference type="NCBI Taxonomy" id="6850"/>
    <lineage>
        <taxon>Eukaryota</taxon>
        <taxon>Metazoa</taxon>
        <taxon>Ecdysozoa</taxon>
        <taxon>Arthropoda</taxon>
        <taxon>Chelicerata</taxon>
        <taxon>Merostomata</taxon>
        <taxon>Xiphosura</taxon>
        <taxon>Limulidae</taxon>
        <taxon>Limulus</taxon>
    </lineage>
</organism>
<gene>
    <name evidence="2" type="primary">LOC111086841</name>
</gene>
<dbReference type="RefSeq" id="XP_022247062.1">
    <property type="nucleotide sequence ID" value="XM_022391354.1"/>
</dbReference>
<evidence type="ECO:0000313" key="2">
    <source>
        <dbReference type="RefSeq" id="XP_022247062.1"/>
    </source>
</evidence>
<keyword evidence="1" id="KW-1185">Reference proteome</keyword>
<reference evidence="2" key="1">
    <citation type="submission" date="2025-08" db="UniProtKB">
        <authorList>
            <consortium name="RefSeq"/>
        </authorList>
    </citation>
    <scope>IDENTIFICATION</scope>
    <source>
        <tissue evidence="2">Muscle</tissue>
    </source>
</reference>
<name>A0ABM1STV6_LIMPO</name>
<evidence type="ECO:0000313" key="1">
    <source>
        <dbReference type="Proteomes" id="UP000694941"/>
    </source>
</evidence>
<sequence length="133" mass="14995">MVTKSDRQTITGKVHFQKGLEVKELVLKDLVNGVNINFIFKDAVRRSVPQVIQSSKKFANALGLVVRQTLMVEKDLKVLEKVNDVDISELSKITVLKYGEQEIYGRKTLSNIIIRQNMYVGGKLSLSSRQNSS</sequence>